<dbReference type="Pfam" id="PF02518">
    <property type="entry name" value="HATPase_c"/>
    <property type="match status" value="1"/>
</dbReference>
<accession>A0ABQ5VAV4</accession>
<dbReference type="CDD" id="cd16922">
    <property type="entry name" value="HATPase_EvgS-ArcB-TorS-like"/>
    <property type="match status" value="1"/>
</dbReference>
<feature type="domain" description="Response regulatory" evidence="7">
    <location>
        <begin position="401"/>
        <end position="522"/>
    </location>
</feature>
<dbReference type="InterPro" id="IPR005467">
    <property type="entry name" value="His_kinase_dom"/>
</dbReference>
<dbReference type="Pfam" id="PF08448">
    <property type="entry name" value="PAS_4"/>
    <property type="match status" value="1"/>
</dbReference>
<dbReference type="Pfam" id="PF00072">
    <property type="entry name" value="Response_reg"/>
    <property type="match status" value="1"/>
</dbReference>
<gene>
    <name evidence="9" type="ORF">GCM10007853_25200</name>
</gene>
<dbReference type="RefSeq" id="WP_284391303.1">
    <property type="nucleotide sequence ID" value="NZ_BSNK01000002.1"/>
</dbReference>
<dbReference type="Gene3D" id="3.30.565.10">
    <property type="entry name" value="Histidine kinase-like ATPase, C-terminal domain"/>
    <property type="match status" value="1"/>
</dbReference>
<dbReference type="InterPro" id="IPR001789">
    <property type="entry name" value="Sig_transdc_resp-reg_receiver"/>
</dbReference>
<dbReference type="SMART" id="SM00448">
    <property type="entry name" value="REC"/>
    <property type="match status" value="1"/>
</dbReference>
<dbReference type="SUPFAM" id="SSF52172">
    <property type="entry name" value="CheY-like"/>
    <property type="match status" value="1"/>
</dbReference>
<dbReference type="InterPro" id="IPR003661">
    <property type="entry name" value="HisK_dim/P_dom"/>
</dbReference>
<evidence type="ECO:0000256" key="4">
    <source>
        <dbReference type="ARBA" id="ARBA00023012"/>
    </source>
</evidence>
<dbReference type="InterPro" id="IPR004358">
    <property type="entry name" value="Sig_transdc_His_kin-like_C"/>
</dbReference>
<dbReference type="SUPFAM" id="SSF55785">
    <property type="entry name" value="PYP-like sensor domain (PAS domain)"/>
    <property type="match status" value="1"/>
</dbReference>
<dbReference type="PROSITE" id="PS50110">
    <property type="entry name" value="RESPONSE_REGULATORY"/>
    <property type="match status" value="1"/>
</dbReference>
<comment type="catalytic activity">
    <reaction evidence="1">
        <text>ATP + protein L-histidine = ADP + protein N-phospho-L-histidine.</text>
        <dbReference type="EC" id="2.7.13.3"/>
    </reaction>
</comment>
<dbReference type="CDD" id="cd00130">
    <property type="entry name" value="PAS"/>
    <property type="match status" value="1"/>
</dbReference>
<dbReference type="PROSITE" id="PS50112">
    <property type="entry name" value="PAS"/>
    <property type="match status" value="1"/>
</dbReference>
<feature type="domain" description="Histidine kinase" evidence="6">
    <location>
        <begin position="160"/>
        <end position="380"/>
    </location>
</feature>
<dbReference type="InterPro" id="IPR011006">
    <property type="entry name" value="CheY-like_superfamily"/>
</dbReference>
<dbReference type="SMART" id="SM00388">
    <property type="entry name" value="HisKA"/>
    <property type="match status" value="1"/>
</dbReference>
<dbReference type="InterPro" id="IPR036890">
    <property type="entry name" value="HATPase_C_sf"/>
</dbReference>
<dbReference type="EC" id="2.7.13.3" evidence="2"/>
<evidence type="ECO:0000313" key="10">
    <source>
        <dbReference type="Proteomes" id="UP001161391"/>
    </source>
</evidence>
<name>A0ABQ5VAV4_9PROT</name>
<keyword evidence="4" id="KW-0902">Two-component regulatory system</keyword>
<evidence type="ECO:0000256" key="3">
    <source>
        <dbReference type="ARBA" id="ARBA00022553"/>
    </source>
</evidence>
<evidence type="ECO:0000256" key="2">
    <source>
        <dbReference type="ARBA" id="ARBA00012438"/>
    </source>
</evidence>
<dbReference type="SUPFAM" id="SSF47384">
    <property type="entry name" value="Homodimeric domain of signal transducing histidine kinase"/>
    <property type="match status" value="1"/>
</dbReference>
<evidence type="ECO:0000256" key="1">
    <source>
        <dbReference type="ARBA" id="ARBA00000085"/>
    </source>
</evidence>
<proteinExistence type="predicted"/>
<dbReference type="Gene3D" id="3.30.450.20">
    <property type="entry name" value="PAS domain"/>
    <property type="match status" value="1"/>
</dbReference>
<keyword evidence="3 5" id="KW-0597">Phosphoprotein</keyword>
<dbReference type="Gene3D" id="1.10.287.130">
    <property type="match status" value="1"/>
</dbReference>
<dbReference type="PANTHER" id="PTHR45339:SF1">
    <property type="entry name" value="HYBRID SIGNAL TRANSDUCTION HISTIDINE KINASE J"/>
    <property type="match status" value="1"/>
</dbReference>
<dbReference type="InterPro" id="IPR000014">
    <property type="entry name" value="PAS"/>
</dbReference>
<dbReference type="PRINTS" id="PR00344">
    <property type="entry name" value="BCTRLSENSOR"/>
</dbReference>
<protein>
    <recommendedName>
        <fullName evidence="2">histidine kinase</fullName>
        <ecNumber evidence="2">2.7.13.3</ecNumber>
    </recommendedName>
</protein>
<dbReference type="InterPro" id="IPR003594">
    <property type="entry name" value="HATPase_dom"/>
</dbReference>
<dbReference type="InterPro" id="IPR013656">
    <property type="entry name" value="PAS_4"/>
</dbReference>
<dbReference type="InterPro" id="IPR036097">
    <property type="entry name" value="HisK_dim/P_sf"/>
</dbReference>
<organism evidence="9 10">
    <name type="scientific">Algimonas ampicilliniresistens</name>
    <dbReference type="NCBI Taxonomy" id="1298735"/>
    <lineage>
        <taxon>Bacteria</taxon>
        <taxon>Pseudomonadati</taxon>
        <taxon>Pseudomonadota</taxon>
        <taxon>Alphaproteobacteria</taxon>
        <taxon>Maricaulales</taxon>
        <taxon>Robiginitomaculaceae</taxon>
        <taxon>Algimonas</taxon>
    </lineage>
</organism>
<dbReference type="SMART" id="SM00091">
    <property type="entry name" value="PAS"/>
    <property type="match status" value="1"/>
</dbReference>
<dbReference type="EMBL" id="BSNK01000002">
    <property type="protein sequence ID" value="GLQ24646.1"/>
    <property type="molecule type" value="Genomic_DNA"/>
</dbReference>
<reference evidence="9" key="2">
    <citation type="submission" date="2023-01" db="EMBL/GenBank/DDBJ databases">
        <title>Draft genome sequence of Algimonas ampicilliniresistens strain NBRC 108219.</title>
        <authorList>
            <person name="Sun Q."/>
            <person name="Mori K."/>
        </authorList>
    </citation>
    <scope>NUCLEOTIDE SEQUENCE</scope>
    <source>
        <strain evidence="9">NBRC 108219</strain>
    </source>
</reference>
<reference evidence="9" key="1">
    <citation type="journal article" date="2014" name="Int. J. Syst. Evol. Microbiol.">
        <title>Complete genome of a new Firmicutes species belonging to the dominant human colonic microbiota ('Ruminococcus bicirculans') reveals two chromosomes and a selective capacity to utilize plant glucans.</title>
        <authorList>
            <consortium name="NISC Comparative Sequencing Program"/>
            <person name="Wegmann U."/>
            <person name="Louis P."/>
            <person name="Goesmann A."/>
            <person name="Henrissat B."/>
            <person name="Duncan S.H."/>
            <person name="Flint H.J."/>
        </authorList>
    </citation>
    <scope>NUCLEOTIDE SEQUENCE</scope>
    <source>
        <strain evidence="9">NBRC 108219</strain>
    </source>
</reference>
<dbReference type="Gene3D" id="3.40.50.2300">
    <property type="match status" value="1"/>
</dbReference>
<evidence type="ECO:0000313" key="9">
    <source>
        <dbReference type="EMBL" id="GLQ24646.1"/>
    </source>
</evidence>
<sequence>MTALSSSSAHPIVPQGSTLDLLKHVLDVLPNPVYVKDRSHIWVEANKAFCDLLGRPRDALLGKSDYDFNPPEQADIFWAMDDEVFRTHGKNINQEETVNAQGETLWVQSQKSYFCAEDGSEYLVGVLTDLTDMKAHEAELAEAEQDALAAARAKSEFLANMSHEIRTPMNGVLGMTQILRGTELSEMQSELVETLGRSGNALLSLIDDILDFSKIEAGQLQLSPEPFELRSMVDDVAVLLGTVARDKGLDLLVKFAPGLPDIVIGDAGRLRQIMMNLIGNAVKFTDAGYVCVEVDGQINADILQLSASVCDTGIGIAADKLLTIFEKFQQADGSTTRLYGGTGLGLAISRDLALLMDGTLTATSVPGEGARFTLNVALPIVDGAAACALETPVDPSLERLKILAVDDIPLNLDIIKSQLEQLGLSADVVASAKDAVEHLVAAEKAGDPYTLLITDYQMPNLDGLKLAQSLRKYPRFASLAIIVMSSVNDATVKAGFKSVGVEDYLVKPIVMTDFNRMLSRLSSG</sequence>
<dbReference type="PROSITE" id="PS50109">
    <property type="entry name" value="HIS_KIN"/>
    <property type="match status" value="1"/>
</dbReference>
<dbReference type="SMART" id="SM00387">
    <property type="entry name" value="HATPase_c"/>
    <property type="match status" value="1"/>
</dbReference>
<dbReference type="PANTHER" id="PTHR45339">
    <property type="entry name" value="HYBRID SIGNAL TRANSDUCTION HISTIDINE KINASE J"/>
    <property type="match status" value="1"/>
</dbReference>
<dbReference type="CDD" id="cd00082">
    <property type="entry name" value="HisKA"/>
    <property type="match status" value="1"/>
</dbReference>
<dbReference type="Proteomes" id="UP001161391">
    <property type="component" value="Unassembled WGS sequence"/>
</dbReference>
<dbReference type="SUPFAM" id="SSF55874">
    <property type="entry name" value="ATPase domain of HSP90 chaperone/DNA topoisomerase II/histidine kinase"/>
    <property type="match status" value="1"/>
</dbReference>
<dbReference type="Pfam" id="PF00512">
    <property type="entry name" value="HisKA"/>
    <property type="match status" value="1"/>
</dbReference>
<dbReference type="CDD" id="cd17546">
    <property type="entry name" value="REC_hyHK_CKI1_RcsC-like"/>
    <property type="match status" value="1"/>
</dbReference>
<evidence type="ECO:0000259" key="7">
    <source>
        <dbReference type="PROSITE" id="PS50110"/>
    </source>
</evidence>
<dbReference type="InterPro" id="IPR035965">
    <property type="entry name" value="PAS-like_dom_sf"/>
</dbReference>
<feature type="domain" description="PAS" evidence="8">
    <location>
        <begin position="18"/>
        <end position="72"/>
    </location>
</feature>
<evidence type="ECO:0000259" key="6">
    <source>
        <dbReference type="PROSITE" id="PS50109"/>
    </source>
</evidence>
<comment type="caution">
    <text evidence="9">The sequence shown here is derived from an EMBL/GenBank/DDBJ whole genome shotgun (WGS) entry which is preliminary data.</text>
</comment>
<evidence type="ECO:0000256" key="5">
    <source>
        <dbReference type="PROSITE-ProRule" id="PRU00169"/>
    </source>
</evidence>
<evidence type="ECO:0000259" key="8">
    <source>
        <dbReference type="PROSITE" id="PS50112"/>
    </source>
</evidence>
<feature type="modified residue" description="4-aspartylphosphate" evidence="5">
    <location>
        <position position="455"/>
    </location>
</feature>
<dbReference type="NCBIfam" id="TIGR00229">
    <property type="entry name" value="sensory_box"/>
    <property type="match status" value="1"/>
</dbReference>
<keyword evidence="10" id="KW-1185">Reference proteome</keyword>